<feature type="region of interest" description="Disordered" evidence="1">
    <location>
        <begin position="1"/>
        <end position="53"/>
    </location>
</feature>
<comment type="caution">
    <text evidence="2">The sequence shown here is derived from an EMBL/GenBank/DDBJ whole genome shotgun (WGS) entry which is preliminary data.</text>
</comment>
<dbReference type="AlphaFoldDB" id="A0A8J5ILK6"/>
<proteinExistence type="predicted"/>
<reference evidence="2" key="1">
    <citation type="submission" date="2021-01" db="EMBL/GenBank/DDBJ databases">
        <title>Phytophthora aleatoria, a newly-described species from Pinus radiata is distinct from Phytophthora cactorum isolates based on comparative genomics.</title>
        <authorList>
            <person name="Mcdougal R."/>
            <person name="Panda P."/>
            <person name="Williams N."/>
            <person name="Studholme D.J."/>
        </authorList>
    </citation>
    <scope>NUCLEOTIDE SEQUENCE</scope>
    <source>
        <strain evidence="2">NZFS 4037</strain>
    </source>
</reference>
<feature type="compositionally biased region" description="Basic residues" evidence="1">
    <location>
        <begin position="1"/>
        <end position="31"/>
    </location>
</feature>
<accession>A0A8J5ILK6</accession>
<evidence type="ECO:0000256" key="1">
    <source>
        <dbReference type="SAM" id="MobiDB-lite"/>
    </source>
</evidence>
<dbReference type="Proteomes" id="UP000709295">
    <property type="component" value="Unassembled WGS sequence"/>
</dbReference>
<dbReference type="EMBL" id="JAENGY010000341">
    <property type="protein sequence ID" value="KAG6965375.1"/>
    <property type="molecule type" value="Genomic_DNA"/>
</dbReference>
<name>A0A8J5ILK6_9STRA</name>
<keyword evidence="3" id="KW-1185">Reference proteome</keyword>
<evidence type="ECO:0000313" key="3">
    <source>
        <dbReference type="Proteomes" id="UP000709295"/>
    </source>
</evidence>
<feature type="compositionally biased region" description="Basic residues" evidence="1">
    <location>
        <begin position="41"/>
        <end position="53"/>
    </location>
</feature>
<sequence length="53" mass="6358">MPSRRSLFKPKAWRKQQQKRQKPCSRSRSTSRPRSSPPKSPFRRLPNHSRATR</sequence>
<protein>
    <submittedName>
        <fullName evidence="2">Uncharacterized protein</fullName>
    </submittedName>
</protein>
<evidence type="ECO:0000313" key="2">
    <source>
        <dbReference type="EMBL" id="KAG6965375.1"/>
    </source>
</evidence>
<gene>
    <name evidence="2" type="ORF">JG688_00007230</name>
</gene>
<organism evidence="2 3">
    <name type="scientific">Phytophthora aleatoria</name>
    <dbReference type="NCBI Taxonomy" id="2496075"/>
    <lineage>
        <taxon>Eukaryota</taxon>
        <taxon>Sar</taxon>
        <taxon>Stramenopiles</taxon>
        <taxon>Oomycota</taxon>
        <taxon>Peronosporomycetes</taxon>
        <taxon>Peronosporales</taxon>
        <taxon>Peronosporaceae</taxon>
        <taxon>Phytophthora</taxon>
    </lineage>
</organism>